<dbReference type="EMBL" id="BPLQ01012118">
    <property type="protein sequence ID" value="GIY62710.1"/>
    <property type="molecule type" value="Genomic_DNA"/>
</dbReference>
<comment type="caution">
    <text evidence="1">The sequence shown here is derived from an EMBL/GenBank/DDBJ whole genome shotgun (WGS) entry which is preliminary data.</text>
</comment>
<sequence>MSTQKKNRLLKQHREIIVPTATLYLVCINISIQGQTIIPPKWFSLSSPQITRLSLASPKKYPRGNWLVVKNITESDPPFLFSSTPIPGNIARGVFLSAGQKLFLLRHNSRFHGPPVLLCRQNCLNAQDTP</sequence>
<protein>
    <submittedName>
        <fullName evidence="1">Uncharacterized protein</fullName>
    </submittedName>
</protein>
<evidence type="ECO:0000313" key="2">
    <source>
        <dbReference type="Proteomes" id="UP001054837"/>
    </source>
</evidence>
<dbReference type="Proteomes" id="UP001054837">
    <property type="component" value="Unassembled WGS sequence"/>
</dbReference>
<accession>A0AAV4UXM1</accession>
<dbReference type="AlphaFoldDB" id="A0AAV4UXM1"/>
<evidence type="ECO:0000313" key="1">
    <source>
        <dbReference type="EMBL" id="GIY62710.1"/>
    </source>
</evidence>
<name>A0AAV4UXM1_9ARAC</name>
<proteinExistence type="predicted"/>
<gene>
    <name evidence="1" type="ORF">CDAR_45041</name>
</gene>
<keyword evidence="2" id="KW-1185">Reference proteome</keyword>
<organism evidence="1 2">
    <name type="scientific">Caerostris darwini</name>
    <dbReference type="NCBI Taxonomy" id="1538125"/>
    <lineage>
        <taxon>Eukaryota</taxon>
        <taxon>Metazoa</taxon>
        <taxon>Ecdysozoa</taxon>
        <taxon>Arthropoda</taxon>
        <taxon>Chelicerata</taxon>
        <taxon>Arachnida</taxon>
        <taxon>Araneae</taxon>
        <taxon>Araneomorphae</taxon>
        <taxon>Entelegynae</taxon>
        <taxon>Araneoidea</taxon>
        <taxon>Araneidae</taxon>
        <taxon>Caerostris</taxon>
    </lineage>
</organism>
<reference evidence="1 2" key="1">
    <citation type="submission" date="2021-06" db="EMBL/GenBank/DDBJ databases">
        <title>Caerostris darwini draft genome.</title>
        <authorList>
            <person name="Kono N."/>
            <person name="Arakawa K."/>
        </authorList>
    </citation>
    <scope>NUCLEOTIDE SEQUENCE [LARGE SCALE GENOMIC DNA]</scope>
</reference>